<evidence type="ECO:0000256" key="1">
    <source>
        <dbReference type="SAM" id="Phobius"/>
    </source>
</evidence>
<keyword evidence="1" id="KW-0812">Transmembrane</keyword>
<dbReference type="InterPro" id="IPR001223">
    <property type="entry name" value="Glyco_hydro18_cat"/>
</dbReference>
<dbReference type="InterPro" id="IPR017853">
    <property type="entry name" value="GH"/>
</dbReference>
<feature type="transmembrane region" description="Helical" evidence="1">
    <location>
        <begin position="12"/>
        <end position="35"/>
    </location>
</feature>
<dbReference type="PANTHER" id="PTHR46066">
    <property type="entry name" value="CHITINASE DOMAIN-CONTAINING PROTEIN 1 FAMILY MEMBER"/>
    <property type="match status" value="1"/>
</dbReference>
<dbReference type="RefSeq" id="WP_377942946.1">
    <property type="nucleotide sequence ID" value="NZ_JBHUCX010000024.1"/>
</dbReference>
<accession>A0ABW4JFB3</accession>
<proteinExistence type="predicted"/>
<dbReference type="SMART" id="SM00636">
    <property type="entry name" value="Glyco_18"/>
    <property type="match status" value="1"/>
</dbReference>
<comment type="caution">
    <text evidence="3">The sequence shown here is derived from an EMBL/GenBank/DDBJ whole genome shotgun (WGS) entry which is preliminary data.</text>
</comment>
<evidence type="ECO:0000313" key="3">
    <source>
        <dbReference type="EMBL" id="MFD1675086.1"/>
    </source>
</evidence>
<feature type="domain" description="GH18" evidence="2">
    <location>
        <begin position="129"/>
        <end position="442"/>
    </location>
</feature>
<name>A0ABW4JFB3_9BACL</name>
<dbReference type="InterPro" id="IPR011583">
    <property type="entry name" value="Chitinase_II/V-like_cat"/>
</dbReference>
<keyword evidence="1" id="KW-1133">Transmembrane helix</keyword>
<dbReference type="GO" id="GO:0016787">
    <property type="term" value="F:hydrolase activity"/>
    <property type="evidence" value="ECO:0007669"/>
    <property type="project" value="UniProtKB-KW"/>
</dbReference>
<dbReference type="PANTHER" id="PTHR46066:SF2">
    <property type="entry name" value="CHITINASE DOMAIN-CONTAINING PROTEIN 1"/>
    <property type="match status" value="1"/>
</dbReference>
<keyword evidence="1" id="KW-0472">Membrane</keyword>
<dbReference type="EMBL" id="JBHUCX010000024">
    <property type="protein sequence ID" value="MFD1675086.1"/>
    <property type="molecule type" value="Genomic_DNA"/>
</dbReference>
<gene>
    <name evidence="3" type="ORF">ACFSB2_10310</name>
</gene>
<reference evidence="4" key="1">
    <citation type="journal article" date="2019" name="Int. J. Syst. Evol. Microbiol.">
        <title>The Global Catalogue of Microorganisms (GCM) 10K type strain sequencing project: providing services to taxonomists for standard genome sequencing and annotation.</title>
        <authorList>
            <consortium name="The Broad Institute Genomics Platform"/>
            <consortium name="The Broad Institute Genome Sequencing Center for Infectious Disease"/>
            <person name="Wu L."/>
            <person name="Ma J."/>
        </authorList>
    </citation>
    <scope>NUCLEOTIDE SEQUENCE [LARGE SCALE GENOMIC DNA]</scope>
    <source>
        <strain evidence="4">CGMCC 1.12286</strain>
    </source>
</reference>
<keyword evidence="4" id="KW-1185">Reference proteome</keyword>
<dbReference type="SUPFAM" id="SSF51445">
    <property type="entry name" value="(Trans)glycosidases"/>
    <property type="match status" value="1"/>
</dbReference>
<dbReference type="InterPro" id="IPR029070">
    <property type="entry name" value="Chitinase_insertion_sf"/>
</dbReference>
<keyword evidence="3" id="KW-0378">Hydrolase</keyword>
<dbReference type="Gene3D" id="3.20.20.80">
    <property type="entry name" value="Glycosidases"/>
    <property type="match status" value="1"/>
</dbReference>
<evidence type="ECO:0000259" key="2">
    <source>
        <dbReference type="PROSITE" id="PS51910"/>
    </source>
</evidence>
<dbReference type="PROSITE" id="PS51257">
    <property type="entry name" value="PROKAR_LIPOPROTEIN"/>
    <property type="match status" value="1"/>
</dbReference>
<dbReference type="Pfam" id="PF00704">
    <property type="entry name" value="Glyco_hydro_18"/>
    <property type="match status" value="1"/>
</dbReference>
<organism evidence="3 4">
    <name type="scientific">Alicyclobacillus fodiniaquatilis</name>
    <dbReference type="NCBI Taxonomy" id="1661150"/>
    <lineage>
        <taxon>Bacteria</taxon>
        <taxon>Bacillati</taxon>
        <taxon>Bacillota</taxon>
        <taxon>Bacilli</taxon>
        <taxon>Bacillales</taxon>
        <taxon>Alicyclobacillaceae</taxon>
        <taxon>Alicyclobacillus</taxon>
    </lineage>
</organism>
<protein>
    <submittedName>
        <fullName evidence="3">Glycosyl hydrolase family 18 protein</fullName>
    </submittedName>
</protein>
<dbReference type="PROSITE" id="PS51910">
    <property type="entry name" value="GH18_2"/>
    <property type="match status" value="1"/>
</dbReference>
<evidence type="ECO:0000313" key="4">
    <source>
        <dbReference type="Proteomes" id="UP001597079"/>
    </source>
</evidence>
<dbReference type="Gene3D" id="3.10.50.10">
    <property type="match status" value="1"/>
</dbReference>
<sequence length="444" mass="48870">MDPVKFRHSISQFIAATVALMMLAISCFAAVILIFGHARVPRLANLEASRLANVELSELVGTPNYTKNTASASPSLISAISSTLHLPFSDPLSMLTNQLPETTTQIAENNQTESSLFHSISTWATNSDKIDMGWLQPASASASEQMLADNPGINVASPQWMHLSDASGNITDSVLPDVVQYAHQHHIKVWALVDNNFDAKLTHEVLQNPKARANLIDELAYAAKTNDYDGINVDFESMYNSDRDAYTAFIKSLHQKLASMHVTLSVDISPDIVPLSDNATFFHAGLADDADYVCLMAYDEHWGGDQDPGPVADLPWVSQSVYDLLNTGVPTDKLILGMPFYTELWHVHKNGNVTTTATADGDINGILQSHHTSGTWKSDLDLMYARYPETDGYTEIWYPTAQTFNDELSLVNENGLAGISIWSLYWSNQKTWSSVLDALRNSVS</sequence>
<dbReference type="Proteomes" id="UP001597079">
    <property type="component" value="Unassembled WGS sequence"/>
</dbReference>